<dbReference type="PANTHER" id="PTHR21015:SF22">
    <property type="entry name" value="GLYCOSYLTRANSFERASE"/>
    <property type="match status" value="1"/>
</dbReference>
<feature type="binding site" evidence="2">
    <location>
        <position position="243"/>
    </location>
    <ligand>
        <name>substrate</name>
    </ligand>
</feature>
<reference evidence="3 4" key="1">
    <citation type="journal article" date="2014" name="Genome Announc.">
        <title>Draft Genome Sequence of Magnetospirillum sp. Strain SO-1, a Freshwater Magnetotactic Bacterium Isolated from the Ol'khovka River, Russia.</title>
        <authorList>
            <person name="Grouzdev D.S."/>
            <person name="Dziuba M.V."/>
            <person name="Sukhacheva M.S."/>
            <person name="Mardanov A.V."/>
            <person name="Beletskiy A.V."/>
            <person name="Kuznetsov B.B."/>
            <person name="Skryabin K.G."/>
        </authorList>
    </citation>
    <scope>NUCLEOTIDE SEQUENCE [LARGE SCALE GENOMIC DNA]</scope>
    <source>
        <strain evidence="3 4">SO-1</strain>
    </source>
</reference>
<dbReference type="Proteomes" id="UP000011744">
    <property type="component" value="Unassembled WGS sequence"/>
</dbReference>
<dbReference type="InterPro" id="IPR020023">
    <property type="entry name" value="PseG"/>
</dbReference>
<dbReference type="STRING" id="1244869.H261_08953"/>
<dbReference type="Gene3D" id="3.40.50.11190">
    <property type="match status" value="1"/>
</dbReference>
<feature type="active site" description="Proton acceptor" evidence="1">
    <location>
        <position position="20"/>
    </location>
</feature>
<protein>
    <submittedName>
        <fullName evidence="3">Spore coat polysaccharide biosynthesis protein</fullName>
    </submittedName>
</protein>
<organism evidence="3 4">
    <name type="scientific">Paramagnetospirillum caucaseum</name>
    <dbReference type="NCBI Taxonomy" id="1244869"/>
    <lineage>
        <taxon>Bacteria</taxon>
        <taxon>Pseudomonadati</taxon>
        <taxon>Pseudomonadota</taxon>
        <taxon>Alphaproteobacteria</taxon>
        <taxon>Rhodospirillales</taxon>
        <taxon>Magnetospirillaceae</taxon>
        <taxon>Paramagnetospirillum</taxon>
    </lineage>
</organism>
<gene>
    <name evidence="3" type="ORF">H261_08953</name>
</gene>
<sequence length="329" mass="33948">MVTLTICFRADASAAIGTGHVMRCLTLAGELARRGAQCLFAAAPGTEELVPALPYPVVPPERLPFGAALAVVDHYGIGAAEEARIRGMSRAVMVIDDLPTRRHHCDLLLDQTHGRRAGEYRDLVPHGGIVLAGADYALLRPQFAEARPASLARRDGSLRRILVSLGGTDPDNVTLRVLDAIAASGLEVAVDVVMGAKAPHLETVLARAAAMAGARVLVGTGDMAGLMAGADLAIGAGGTTTWERCCLGLPTLMLVIADNQKDVVRLVSGAGAALEATPATIAGQLRHLAARPPILLSLSKAAAGLCDGLGAARTADALRRLPSLKGLSP</sequence>
<dbReference type="PANTHER" id="PTHR21015">
    <property type="entry name" value="UDP-N-ACETYLGLUCOSAMINE--N-ACETYLMURAMYL-(PENTAPEPTIDE) PYROPHOSPHORYL-UNDECAPRENOL N-ACETYLGLUCOSAMINE TRANSFERASE 1"/>
    <property type="match status" value="1"/>
</dbReference>
<name>M2ZSH9_9PROT</name>
<evidence type="ECO:0000256" key="2">
    <source>
        <dbReference type="PIRSR" id="PIRSR620023-2"/>
    </source>
</evidence>
<evidence type="ECO:0000313" key="4">
    <source>
        <dbReference type="Proteomes" id="UP000011744"/>
    </source>
</evidence>
<dbReference type="OrthoDB" id="9788924at2"/>
<evidence type="ECO:0000313" key="3">
    <source>
        <dbReference type="EMBL" id="EME70302.1"/>
    </source>
</evidence>
<dbReference type="Gene3D" id="3.40.50.2000">
    <property type="entry name" value="Glycogen Phosphorylase B"/>
    <property type="match status" value="1"/>
</dbReference>
<accession>M2ZSH9</accession>
<dbReference type="AlphaFoldDB" id="M2ZSH9"/>
<evidence type="ECO:0000256" key="1">
    <source>
        <dbReference type="PIRSR" id="PIRSR620023-1"/>
    </source>
</evidence>
<dbReference type="RefSeq" id="WP_008616624.1">
    <property type="nucleotide sequence ID" value="NZ_AONQ01000019.1"/>
</dbReference>
<dbReference type="NCBIfam" id="TIGR03590">
    <property type="entry name" value="PseG"/>
    <property type="match status" value="1"/>
</dbReference>
<proteinExistence type="predicted"/>
<dbReference type="SUPFAM" id="SSF53756">
    <property type="entry name" value="UDP-Glycosyltransferase/glycogen phosphorylase"/>
    <property type="match status" value="1"/>
</dbReference>
<dbReference type="GO" id="GO:0016757">
    <property type="term" value="F:glycosyltransferase activity"/>
    <property type="evidence" value="ECO:0007669"/>
    <property type="project" value="TreeGrafter"/>
</dbReference>
<dbReference type="eggNOG" id="COG3980">
    <property type="taxonomic scope" value="Bacteria"/>
</dbReference>
<keyword evidence="4" id="KW-1185">Reference proteome</keyword>
<dbReference type="PATRIC" id="fig|1244869.3.peg.1806"/>
<comment type="caution">
    <text evidence="3">The sequence shown here is derived from an EMBL/GenBank/DDBJ whole genome shotgun (WGS) entry which is preliminary data.</text>
</comment>
<feature type="binding site" evidence="2">
    <location>
        <position position="140"/>
    </location>
    <ligand>
        <name>substrate</name>
    </ligand>
</feature>
<dbReference type="EMBL" id="AONQ01000019">
    <property type="protein sequence ID" value="EME70302.1"/>
    <property type="molecule type" value="Genomic_DNA"/>
</dbReference>